<dbReference type="SUPFAM" id="SSF51556">
    <property type="entry name" value="Metallo-dependent hydrolases"/>
    <property type="match status" value="1"/>
</dbReference>
<gene>
    <name evidence="6" type="ORF">SAMN05660236_3107</name>
</gene>
<dbReference type="GO" id="GO:0005829">
    <property type="term" value="C:cytosol"/>
    <property type="evidence" value="ECO:0007669"/>
    <property type="project" value="TreeGrafter"/>
</dbReference>
<evidence type="ECO:0000313" key="6">
    <source>
        <dbReference type="EMBL" id="SKC74661.1"/>
    </source>
</evidence>
<keyword evidence="3" id="KW-0378">Hydrolase</keyword>
<proteinExistence type="predicted"/>
<dbReference type="Pfam" id="PF01979">
    <property type="entry name" value="Amidohydro_1"/>
    <property type="match status" value="1"/>
</dbReference>
<dbReference type="EMBL" id="FUZU01000002">
    <property type="protein sequence ID" value="SKC74661.1"/>
    <property type="molecule type" value="Genomic_DNA"/>
</dbReference>
<dbReference type="AlphaFoldDB" id="A0A1T5LF88"/>
<dbReference type="RefSeq" id="WP_079687661.1">
    <property type="nucleotide sequence ID" value="NZ_FUZU01000002.1"/>
</dbReference>
<organism evidence="6 7">
    <name type="scientific">Ohtaekwangia koreensis</name>
    <dbReference type="NCBI Taxonomy" id="688867"/>
    <lineage>
        <taxon>Bacteria</taxon>
        <taxon>Pseudomonadati</taxon>
        <taxon>Bacteroidota</taxon>
        <taxon>Cytophagia</taxon>
        <taxon>Cytophagales</taxon>
        <taxon>Fulvivirgaceae</taxon>
        <taxon>Ohtaekwangia</taxon>
    </lineage>
</organism>
<evidence type="ECO:0000259" key="5">
    <source>
        <dbReference type="Pfam" id="PF01979"/>
    </source>
</evidence>
<dbReference type="STRING" id="688867.SAMN05660236_3107"/>
<comment type="cofactor">
    <cofactor evidence="1">
        <name>Zn(2+)</name>
        <dbReference type="ChEBI" id="CHEBI:29105"/>
    </cofactor>
</comment>
<keyword evidence="7" id="KW-1185">Reference proteome</keyword>
<dbReference type="Gene3D" id="3.20.20.140">
    <property type="entry name" value="Metal-dependent hydrolases"/>
    <property type="match status" value="1"/>
</dbReference>
<evidence type="ECO:0000256" key="2">
    <source>
        <dbReference type="ARBA" id="ARBA00022723"/>
    </source>
</evidence>
<dbReference type="GO" id="GO:0019239">
    <property type="term" value="F:deaminase activity"/>
    <property type="evidence" value="ECO:0007669"/>
    <property type="project" value="TreeGrafter"/>
</dbReference>
<dbReference type="GO" id="GO:0046872">
    <property type="term" value="F:metal ion binding"/>
    <property type="evidence" value="ECO:0007669"/>
    <property type="project" value="UniProtKB-KW"/>
</dbReference>
<dbReference type="NCBIfam" id="NF006681">
    <property type="entry name" value="PRK09229.1-2"/>
    <property type="match status" value="1"/>
</dbReference>
<protein>
    <submittedName>
        <fullName evidence="6">Formimidoylglutamate deiminase</fullName>
    </submittedName>
</protein>
<sequence>MIQPLKYFQLKALLQADGWLSPAYIGVDNEGIIQFLSDTKPEHPVAIEMVDGFALPGFQNAHSHAFQYAMAGMAEKHPAGSTDDFWSWREAMYRCALSLDPDQVEAVATMLYAEMLRKGYTHVAEFHYLHHDKDGKPYTHLAEMGERLVSAAKTAGIKITLIPVFYQKGGFGKDPQPRQRRFISNTTETYFHLLEDSAAVVSNHSHAKLGFSVHSLRAVDPIDIVSTFQEGPKDIPFHLHAAEQLKEVEDCVAYLKQRPVEWLLNNLPLNDRFHLVHCTHLNDDEVKRLAQSGAHAVLCPGTEGNLGDGIFRLTEFAAYNGSWSIGTDSHISLNPLEDLRWLDYAQRFTTHKRNTFDDGAGILTQKTIHAGRKAMGFSPNEYFGIGESFDAIVFNAKSPLLALANADTLLSAILYTSDSSDILGTLINGKWIVKNQVHILSEKIDANFIAAIKKLS</sequence>
<reference evidence="6 7" key="1">
    <citation type="submission" date="2017-02" db="EMBL/GenBank/DDBJ databases">
        <authorList>
            <person name="Peterson S.W."/>
        </authorList>
    </citation>
    <scope>NUCLEOTIDE SEQUENCE [LARGE SCALE GENOMIC DNA]</scope>
    <source>
        <strain evidence="6 7">DSM 25262</strain>
    </source>
</reference>
<dbReference type="InterPro" id="IPR010252">
    <property type="entry name" value="HutF"/>
</dbReference>
<evidence type="ECO:0000256" key="3">
    <source>
        <dbReference type="ARBA" id="ARBA00022801"/>
    </source>
</evidence>
<dbReference type="NCBIfam" id="TIGR02022">
    <property type="entry name" value="hutF"/>
    <property type="match status" value="1"/>
</dbReference>
<accession>A0A1T5LF88</accession>
<name>A0A1T5LF88_9BACT</name>
<dbReference type="InterPro" id="IPR006680">
    <property type="entry name" value="Amidohydro-rel"/>
</dbReference>
<keyword evidence="4" id="KW-0862">Zinc</keyword>
<dbReference type="PANTHER" id="PTHR11271:SF48">
    <property type="entry name" value="AMIDOHYDROLASE-RELATED DOMAIN-CONTAINING PROTEIN"/>
    <property type="match status" value="1"/>
</dbReference>
<dbReference type="InterPro" id="IPR051607">
    <property type="entry name" value="Metallo-dep_hydrolases"/>
</dbReference>
<evidence type="ECO:0000313" key="7">
    <source>
        <dbReference type="Proteomes" id="UP000190961"/>
    </source>
</evidence>
<dbReference type="InterPro" id="IPR032466">
    <property type="entry name" value="Metal_Hydrolase"/>
</dbReference>
<dbReference type="Gene3D" id="2.30.40.10">
    <property type="entry name" value="Urease, subunit C, domain 1"/>
    <property type="match status" value="1"/>
</dbReference>
<evidence type="ECO:0000256" key="4">
    <source>
        <dbReference type="ARBA" id="ARBA00022833"/>
    </source>
</evidence>
<feature type="domain" description="Amidohydrolase-related" evidence="5">
    <location>
        <begin position="54"/>
        <end position="432"/>
    </location>
</feature>
<dbReference type="Proteomes" id="UP000190961">
    <property type="component" value="Unassembled WGS sequence"/>
</dbReference>
<evidence type="ECO:0000256" key="1">
    <source>
        <dbReference type="ARBA" id="ARBA00001947"/>
    </source>
</evidence>
<keyword evidence="2" id="KW-0479">Metal-binding</keyword>
<dbReference type="PANTHER" id="PTHR11271">
    <property type="entry name" value="GUANINE DEAMINASE"/>
    <property type="match status" value="1"/>
</dbReference>
<dbReference type="OrthoDB" id="9807210at2"/>
<dbReference type="InterPro" id="IPR011059">
    <property type="entry name" value="Metal-dep_hydrolase_composite"/>
</dbReference>